<organism evidence="7 10">
    <name type="scientific">Antrihabitans spumae</name>
    <dbReference type="NCBI Taxonomy" id="3373370"/>
    <lineage>
        <taxon>Bacteria</taxon>
        <taxon>Bacillati</taxon>
        <taxon>Actinomycetota</taxon>
        <taxon>Actinomycetes</taxon>
        <taxon>Mycobacteriales</taxon>
        <taxon>Nocardiaceae</taxon>
        <taxon>Antrihabitans</taxon>
    </lineage>
</organism>
<dbReference type="CDD" id="cd02440">
    <property type="entry name" value="AdoMet_MTases"/>
    <property type="match status" value="1"/>
</dbReference>
<dbReference type="PANTHER" id="PTHR44307">
    <property type="entry name" value="PHOSPHOETHANOLAMINE METHYLTRANSFERASE"/>
    <property type="match status" value="1"/>
</dbReference>
<evidence type="ECO:0000256" key="2">
    <source>
        <dbReference type="ARBA" id="ARBA00022603"/>
    </source>
</evidence>
<keyword evidence="2 7" id="KW-0489">Methyltransferase</keyword>
<comment type="catalytic activity">
    <reaction evidence="5">
        <text>phosphoethanolamine + S-adenosyl-L-methionine = N-methylethanolamine phosphate + S-adenosyl-L-homocysteine + H(+)</text>
        <dbReference type="Rhea" id="RHEA:20365"/>
        <dbReference type="ChEBI" id="CHEBI:15378"/>
        <dbReference type="ChEBI" id="CHEBI:57781"/>
        <dbReference type="ChEBI" id="CHEBI:57856"/>
        <dbReference type="ChEBI" id="CHEBI:58190"/>
        <dbReference type="ChEBI" id="CHEBI:59789"/>
        <dbReference type="EC" id="2.1.1.103"/>
    </reaction>
    <physiologicalReaction direction="left-to-right" evidence="5">
        <dbReference type="Rhea" id="RHEA:20366"/>
    </physiologicalReaction>
</comment>
<evidence type="ECO:0000313" key="7">
    <source>
        <dbReference type="EMBL" id="MFH5229178.1"/>
    </source>
</evidence>
<accession>A0ABW7K409</accession>
<dbReference type="PANTHER" id="PTHR44307:SF2">
    <property type="entry name" value="PHOSPHOETHANOLAMINE METHYLTRANSFERASE ISOFORM X1"/>
    <property type="match status" value="1"/>
</dbReference>
<reference evidence="9 10" key="1">
    <citation type="submission" date="2024-10" db="EMBL/GenBank/DDBJ databases">
        <authorList>
            <person name="Riesco R."/>
        </authorList>
    </citation>
    <scope>NUCLEOTIDE SEQUENCE [LARGE SCALE GENOMIC DNA]</scope>
    <source>
        <strain evidence="8 9">NCIMB 15448</strain>
        <strain evidence="7 10">NCIMB 15450</strain>
    </source>
</reference>
<dbReference type="GO" id="GO:0008168">
    <property type="term" value="F:methyltransferase activity"/>
    <property type="evidence" value="ECO:0007669"/>
    <property type="project" value="UniProtKB-KW"/>
</dbReference>
<evidence type="ECO:0000256" key="5">
    <source>
        <dbReference type="ARBA" id="ARBA00047622"/>
    </source>
</evidence>
<dbReference type="RefSeq" id="WP_395124920.1">
    <property type="nucleotide sequence ID" value="NZ_JBIMSN010000050.1"/>
</dbReference>
<dbReference type="InterPro" id="IPR029063">
    <property type="entry name" value="SAM-dependent_MTases_sf"/>
</dbReference>
<evidence type="ECO:0000313" key="10">
    <source>
        <dbReference type="Proteomes" id="UP001609219"/>
    </source>
</evidence>
<dbReference type="Proteomes" id="UP001609176">
    <property type="component" value="Unassembled WGS sequence"/>
</dbReference>
<proteinExistence type="predicted"/>
<comment type="caution">
    <text evidence="7">The sequence shown here is derived from an EMBL/GenBank/DDBJ whole genome shotgun (WGS) entry which is preliminary data.</text>
</comment>
<dbReference type="InterPro" id="IPR041698">
    <property type="entry name" value="Methyltransf_25"/>
</dbReference>
<evidence type="ECO:0000313" key="8">
    <source>
        <dbReference type="EMBL" id="MFH5243233.1"/>
    </source>
</evidence>
<evidence type="ECO:0000256" key="3">
    <source>
        <dbReference type="ARBA" id="ARBA00022679"/>
    </source>
</evidence>
<dbReference type="GO" id="GO:0032259">
    <property type="term" value="P:methylation"/>
    <property type="evidence" value="ECO:0007669"/>
    <property type="project" value="UniProtKB-KW"/>
</dbReference>
<feature type="domain" description="Methyltransferase" evidence="6">
    <location>
        <begin position="30"/>
        <end position="124"/>
    </location>
</feature>
<dbReference type="EC" id="2.1.1.-" evidence="7"/>
<dbReference type="Gene3D" id="3.40.50.150">
    <property type="entry name" value="Vaccinia Virus protein VP39"/>
    <property type="match status" value="1"/>
</dbReference>
<dbReference type="Pfam" id="PF13649">
    <property type="entry name" value="Methyltransf_25"/>
    <property type="match status" value="1"/>
</dbReference>
<gene>
    <name evidence="8" type="ORF">ACHIPV_15340</name>
    <name evidence="7" type="ORF">ACHIRB_11405</name>
</gene>
<evidence type="ECO:0000256" key="4">
    <source>
        <dbReference type="ARBA" id="ARBA00025707"/>
    </source>
</evidence>
<dbReference type="SUPFAM" id="SSF53335">
    <property type="entry name" value="S-adenosyl-L-methionine-dependent methyltransferases"/>
    <property type="match status" value="1"/>
</dbReference>
<comment type="pathway">
    <text evidence="1">Lipid metabolism.</text>
</comment>
<evidence type="ECO:0000256" key="1">
    <source>
        <dbReference type="ARBA" id="ARBA00005189"/>
    </source>
</evidence>
<dbReference type="Proteomes" id="UP001609219">
    <property type="component" value="Unassembled WGS sequence"/>
</dbReference>
<evidence type="ECO:0000259" key="6">
    <source>
        <dbReference type="Pfam" id="PF13649"/>
    </source>
</evidence>
<comment type="pathway">
    <text evidence="4">Phospholipid metabolism.</text>
</comment>
<protein>
    <submittedName>
        <fullName evidence="7">Class I SAM-dependent methyltransferase</fullName>
        <ecNumber evidence="7">2.1.1.-</ecNumber>
    </submittedName>
</protein>
<keyword evidence="3 7" id="KW-0808">Transferase</keyword>
<sequence length="256" mass="28053">MADLFDYDAELHLHNQHFRAAARVSSGDRVLDIGYGTGQSARDAARAVGAGSVLGVDVSAPMLEQARRISDDQGLTNVTFVLADAQAHRFTPSEFDLCISRFGTMFFADPIAAFTNIGLALRPGAHLVLLVWQEREHNEWATAFRRTLTDTNPAPSGPDAFSLADPVVTEQILTAAGFIDVDFTDVHEPVYYGPDTAAAYDAVLRLLKFEDQLAELDDAEADRVRSRLWATLDAHNTDRGVCFDSRAWIVTARRAG</sequence>
<dbReference type="EMBL" id="JBIMSN010000050">
    <property type="protein sequence ID" value="MFH5229178.1"/>
    <property type="molecule type" value="Genomic_DNA"/>
</dbReference>
<keyword evidence="10" id="KW-1185">Reference proteome</keyword>
<name>A0ABW7K409_9NOCA</name>
<evidence type="ECO:0000313" key="9">
    <source>
        <dbReference type="Proteomes" id="UP001609176"/>
    </source>
</evidence>
<dbReference type="EMBL" id="JBIMSP010000022">
    <property type="protein sequence ID" value="MFH5243233.1"/>
    <property type="molecule type" value="Genomic_DNA"/>
</dbReference>